<dbReference type="SUPFAM" id="SSF82171">
    <property type="entry name" value="DPP6 N-terminal domain-like"/>
    <property type="match status" value="1"/>
</dbReference>
<dbReference type="EMBL" id="RXOF01000004">
    <property type="protein sequence ID" value="RTQ50878.1"/>
    <property type="molecule type" value="Genomic_DNA"/>
</dbReference>
<keyword evidence="3" id="KW-1185">Reference proteome</keyword>
<name>A0A3S0H7V7_9BACT</name>
<dbReference type="Proteomes" id="UP000282184">
    <property type="component" value="Unassembled WGS sequence"/>
</dbReference>
<proteinExistence type="predicted"/>
<comment type="caution">
    <text evidence="2">The sequence shown here is derived from an EMBL/GenBank/DDBJ whole genome shotgun (WGS) entry which is preliminary data.</text>
</comment>
<organism evidence="2 3">
    <name type="scientific">Hymenobacter gummosus</name>
    <dbReference type="NCBI Taxonomy" id="1776032"/>
    <lineage>
        <taxon>Bacteria</taxon>
        <taxon>Pseudomonadati</taxon>
        <taxon>Bacteroidota</taxon>
        <taxon>Cytophagia</taxon>
        <taxon>Cytophagales</taxon>
        <taxon>Hymenobacteraceae</taxon>
        <taxon>Hymenobacter</taxon>
    </lineage>
</organism>
<protein>
    <recommendedName>
        <fullName evidence="4">LVIVD repeat-containing protein</fullName>
    </recommendedName>
</protein>
<evidence type="ECO:0000313" key="2">
    <source>
        <dbReference type="EMBL" id="RTQ50878.1"/>
    </source>
</evidence>
<dbReference type="AlphaFoldDB" id="A0A3S0H7V7"/>
<dbReference type="PROSITE" id="PS51257">
    <property type="entry name" value="PROKAR_LIPOPROTEIN"/>
    <property type="match status" value="1"/>
</dbReference>
<evidence type="ECO:0000256" key="1">
    <source>
        <dbReference type="SAM" id="SignalP"/>
    </source>
</evidence>
<evidence type="ECO:0008006" key="4">
    <source>
        <dbReference type="Google" id="ProtNLM"/>
    </source>
</evidence>
<dbReference type="RefSeq" id="WP_126692943.1">
    <property type="nucleotide sequence ID" value="NZ_RXOF01000004.1"/>
</dbReference>
<sequence>MKPFSSLLRFGRAHACWLLLLGGCADASVAPSTANVGLAGSMSRFAILGNTLYTVDSRSLRVFDLGSVSNTSQAPRLLRTTTLGVDIETIYPSGSYLFIGTQSGMYIFDAADPQQPRQVGFYQHAVSCDPVVVDGRWAYLTLRTGRSCGGGPNQLQVIDLQNLNQPRLAQSYPMTQPYGLGVDAGLLFVCDDGLKVFDTSQSPALTQRDQFAIDAYDVIPSNGHLLVIGRQGLYQYQYAGRALQQLSFLPITPRP</sequence>
<evidence type="ECO:0000313" key="3">
    <source>
        <dbReference type="Proteomes" id="UP000282184"/>
    </source>
</evidence>
<feature type="chain" id="PRO_5018702286" description="LVIVD repeat-containing protein" evidence="1">
    <location>
        <begin position="28"/>
        <end position="255"/>
    </location>
</feature>
<dbReference type="OrthoDB" id="1521841at2"/>
<keyword evidence="1" id="KW-0732">Signal</keyword>
<feature type="signal peptide" evidence="1">
    <location>
        <begin position="1"/>
        <end position="27"/>
    </location>
</feature>
<accession>A0A3S0H7V7</accession>
<reference evidence="2 3" key="1">
    <citation type="submission" date="2018-12" db="EMBL/GenBank/DDBJ databases">
        <title>Hymenobacter gummosus sp. nov., isolated from a spring.</title>
        <authorList>
            <person name="Nie L."/>
        </authorList>
    </citation>
    <scope>NUCLEOTIDE SEQUENCE [LARGE SCALE GENOMIC DNA]</scope>
    <source>
        <strain evidence="2 3">KCTC 52166</strain>
    </source>
</reference>
<gene>
    <name evidence="2" type="ORF">EJV47_09700</name>
</gene>